<evidence type="ECO:0000256" key="4">
    <source>
        <dbReference type="SAM" id="MobiDB-lite"/>
    </source>
</evidence>
<feature type="region of interest" description="Disordered" evidence="4">
    <location>
        <begin position="360"/>
        <end position="415"/>
    </location>
</feature>
<evidence type="ECO:0000313" key="6">
    <source>
        <dbReference type="Proteomes" id="UP000228934"/>
    </source>
</evidence>
<feature type="compositionally biased region" description="Polar residues" evidence="4">
    <location>
        <begin position="234"/>
        <end position="243"/>
    </location>
</feature>
<feature type="compositionally biased region" description="Polar residues" evidence="4">
    <location>
        <begin position="442"/>
        <end position="452"/>
    </location>
</feature>
<dbReference type="Proteomes" id="UP000228934">
    <property type="component" value="Unassembled WGS sequence"/>
</dbReference>
<feature type="region of interest" description="Disordered" evidence="4">
    <location>
        <begin position="172"/>
        <end position="243"/>
    </location>
</feature>
<dbReference type="PANTHER" id="PTHR17614">
    <property type="entry name" value="ZINC FINGER-CONTAINING"/>
    <property type="match status" value="1"/>
</dbReference>
<feature type="compositionally biased region" description="Polar residues" evidence="4">
    <location>
        <begin position="360"/>
        <end position="373"/>
    </location>
</feature>
<feature type="compositionally biased region" description="Basic and acidic residues" evidence="4">
    <location>
        <begin position="19"/>
        <end position="33"/>
    </location>
</feature>
<dbReference type="PANTHER" id="PTHR17614:SF12">
    <property type="entry name" value="ZINC FINGER PROTEIN 804B"/>
    <property type="match status" value="1"/>
</dbReference>
<dbReference type="InterPro" id="IPR052445">
    <property type="entry name" value="ZnF-G_patch_domain"/>
</dbReference>
<feature type="compositionally biased region" description="Polar residues" evidence="4">
    <location>
        <begin position="656"/>
        <end position="681"/>
    </location>
</feature>
<feature type="compositionally biased region" description="Basic and acidic residues" evidence="4">
    <location>
        <begin position="392"/>
        <end position="414"/>
    </location>
</feature>
<keyword evidence="3" id="KW-0862">Zinc</keyword>
<feature type="region of interest" description="Disordered" evidence="4">
    <location>
        <begin position="265"/>
        <end position="296"/>
    </location>
</feature>
<name>A0A2G9S5I5_AQUCT</name>
<feature type="region of interest" description="Disordered" evidence="4">
    <location>
        <begin position="442"/>
        <end position="487"/>
    </location>
</feature>
<proteinExistence type="predicted"/>
<evidence type="ECO:0000313" key="5">
    <source>
        <dbReference type="EMBL" id="PIO35354.1"/>
    </source>
</evidence>
<dbReference type="OrthoDB" id="4822at2759"/>
<evidence type="ECO:0008006" key="7">
    <source>
        <dbReference type="Google" id="ProtNLM"/>
    </source>
</evidence>
<feature type="compositionally biased region" description="Polar residues" evidence="4">
    <location>
        <begin position="188"/>
        <end position="227"/>
    </location>
</feature>
<feature type="region of interest" description="Disordered" evidence="4">
    <location>
        <begin position="890"/>
        <end position="909"/>
    </location>
</feature>
<feature type="compositionally biased region" description="Polar residues" evidence="4">
    <location>
        <begin position="274"/>
        <end position="296"/>
    </location>
</feature>
<keyword evidence="6" id="KW-1185">Reference proteome</keyword>
<feature type="region of interest" description="Disordered" evidence="4">
    <location>
        <begin position="647"/>
        <end position="681"/>
    </location>
</feature>
<accession>A0A2G9S5I5</accession>
<gene>
    <name evidence="5" type="ORF">AB205_0193300</name>
</gene>
<dbReference type="AlphaFoldDB" id="A0A2G9S5I5"/>
<sequence length="1140" mass="127129">MQNVVADEGPIFKAPRLKGPQEDIGSNRDDRTASSRCVVMCSRDAITSNVEEPKQDILNDREVLKNSSCCYTGNQTQQPPSNSSNVNSRAGVSFCFSKKALLKLDSSASVFNESTEEANECSQFFHHKEKQMSVSFRHYAHVSETAVENSSSSQQDETGTSLADNAAENAEKFKDDKASQENTKEQSEIAQSNITAEMQSPDTTCTDQPSPKEVNVTSETEITSKTPTEVHCQAESSEQETCSNKHTVADAILLEHLSNLLSQKHGETEGGCNEGNSMASNDAAPNSTECPTHSLDESLNTNTQAKALSFLSVLSKDGNTILQWPTELVLFTKTQPSISYACNPLYFDFKCSQKNKSRTSQESMAQSNEQNNECKNDCNSSSSRTSGTNTEKGTENDDWMPKRQKVHLEDRSEKQMGFSENYEMAADVTHKAKFSNLQDCRPQMSTDFSHPQNGLVRESHHSRRRRRQSDYSSSSKNMSSKMELKRKRFVHEDQLDFKNKWNTLDKTRKRKQHSRYESDLSWESSDNKDSDSDISSSVSAKSSLSRMSSSSSSMSSSLTCRHEGVVGRTSTYVAALERESYTDIKHNSDMSSESDCNSEVGGQLKCRCKNEKHKTSGETSRRGNVEYHVCSKPCKSRNRSWKTLDDVGKESRVNRSHSVQDVSNESSNIVDSRTNTPSASLKETISPSHFLKRPHNTENDNNSDINECLYNSYFPDIPLSLNCRNSTSENTVQHTIAKKTLISEFLSEDDQSSKQTVDDNFNHGIGLNNPSHNFFDVSFPPEDPSNIPLPLHDAITTYTNNGTDPVLEILVDNTESKGSQTYNVTLTANTDNSPLDDINLMETECRMDVPVEEPQGQLISQVQTFMQSPDPVHLNFSCGLPSVRYTAETGSLNTKEEQKRQGPPDISMRLGPVEGNFKCCYESTMQDYRKIDHNRRFHPKLSPPSSAQQPITFSPDEVDKYKLLQLQAQQHMQKQLLTKHFKALPANGSPAFSNAQTVQPVPVQPHPSITTIHHAFMQRYAVTASMHSHVSHFPMPHLNPLPQSQFTPMHISSLTPTIIPTHPPLIAGHPLAHPLHLVSSAAIHPAHLTIQAIPHATLIPTLLTPHPNTGMHPSLQLHPLIHPFFQGQDFHHHSGPSYPH</sequence>
<reference evidence="6" key="1">
    <citation type="journal article" date="2017" name="Nat. Commun.">
        <title>The North American bullfrog draft genome provides insight into hormonal regulation of long noncoding RNA.</title>
        <authorList>
            <person name="Hammond S.A."/>
            <person name="Warren R.L."/>
            <person name="Vandervalk B.P."/>
            <person name="Kucuk E."/>
            <person name="Khan H."/>
            <person name="Gibb E.A."/>
            <person name="Pandoh P."/>
            <person name="Kirk H."/>
            <person name="Zhao Y."/>
            <person name="Jones M."/>
            <person name="Mungall A.J."/>
            <person name="Coope R."/>
            <person name="Pleasance S."/>
            <person name="Moore R.A."/>
            <person name="Holt R.A."/>
            <person name="Round J.M."/>
            <person name="Ohora S."/>
            <person name="Walle B.V."/>
            <person name="Veldhoen N."/>
            <person name="Helbing C.C."/>
            <person name="Birol I."/>
        </authorList>
    </citation>
    <scope>NUCLEOTIDE SEQUENCE [LARGE SCALE GENOMIC DNA]</scope>
</reference>
<keyword evidence="1" id="KW-0479">Metal-binding</keyword>
<feature type="compositionally biased region" description="Basic and acidic residues" evidence="4">
    <location>
        <begin position="172"/>
        <end position="187"/>
    </location>
</feature>
<feature type="compositionally biased region" description="Low complexity" evidence="4">
    <location>
        <begin position="533"/>
        <end position="557"/>
    </location>
</feature>
<feature type="compositionally biased region" description="Low complexity" evidence="4">
    <location>
        <begin position="470"/>
        <end position="481"/>
    </location>
</feature>
<feature type="region of interest" description="Disordered" evidence="4">
    <location>
        <begin position="1"/>
        <end position="34"/>
    </location>
</feature>
<feature type="compositionally biased region" description="Low complexity" evidence="4">
    <location>
        <begin position="377"/>
        <end position="390"/>
    </location>
</feature>
<dbReference type="GO" id="GO:0008270">
    <property type="term" value="F:zinc ion binding"/>
    <property type="evidence" value="ECO:0007669"/>
    <property type="project" value="UniProtKB-KW"/>
</dbReference>
<protein>
    <recommendedName>
        <fullName evidence="7">Zinc finger protein 804B</fullName>
    </recommendedName>
</protein>
<evidence type="ECO:0000256" key="2">
    <source>
        <dbReference type="ARBA" id="ARBA00022771"/>
    </source>
</evidence>
<evidence type="ECO:0000256" key="3">
    <source>
        <dbReference type="ARBA" id="ARBA00022833"/>
    </source>
</evidence>
<keyword evidence="2" id="KW-0863">Zinc-finger</keyword>
<organism evidence="5 6">
    <name type="scientific">Aquarana catesbeiana</name>
    <name type="common">American bullfrog</name>
    <name type="synonym">Rana catesbeiana</name>
    <dbReference type="NCBI Taxonomy" id="8400"/>
    <lineage>
        <taxon>Eukaryota</taxon>
        <taxon>Metazoa</taxon>
        <taxon>Chordata</taxon>
        <taxon>Craniata</taxon>
        <taxon>Vertebrata</taxon>
        <taxon>Euteleostomi</taxon>
        <taxon>Amphibia</taxon>
        <taxon>Batrachia</taxon>
        <taxon>Anura</taxon>
        <taxon>Neobatrachia</taxon>
        <taxon>Ranoidea</taxon>
        <taxon>Ranidae</taxon>
        <taxon>Aquarana</taxon>
    </lineage>
</organism>
<dbReference type="EMBL" id="KV925873">
    <property type="protein sequence ID" value="PIO35354.1"/>
    <property type="molecule type" value="Genomic_DNA"/>
</dbReference>
<evidence type="ECO:0000256" key="1">
    <source>
        <dbReference type="ARBA" id="ARBA00022723"/>
    </source>
</evidence>
<feature type="region of interest" description="Disordered" evidence="4">
    <location>
        <begin position="507"/>
        <end position="561"/>
    </location>
</feature>
<dbReference type="GO" id="GO:0005634">
    <property type="term" value="C:nucleus"/>
    <property type="evidence" value="ECO:0007669"/>
    <property type="project" value="TreeGrafter"/>
</dbReference>